<evidence type="ECO:0000313" key="5">
    <source>
        <dbReference type="EMBL" id="MBC8586481.1"/>
    </source>
</evidence>
<dbReference type="RefSeq" id="WP_262396202.1">
    <property type="nucleotide sequence ID" value="NZ_JACRTD010000013.1"/>
</dbReference>
<reference evidence="5" key="1">
    <citation type="submission" date="2020-08" db="EMBL/GenBank/DDBJ databases">
        <title>Genome public.</title>
        <authorList>
            <person name="Liu C."/>
            <person name="Sun Q."/>
        </authorList>
    </citation>
    <scope>NUCLEOTIDE SEQUENCE</scope>
    <source>
        <strain evidence="5">NSJ-64</strain>
    </source>
</reference>
<dbReference type="InterPro" id="IPR011611">
    <property type="entry name" value="PfkB_dom"/>
</dbReference>
<organism evidence="5 6">
    <name type="scientific">Youxingia wuxianensis</name>
    <dbReference type="NCBI Taxonomy" id="2763678"/>
    <lineage>
        <taxon>Bacteria</taxon>
        <taxon>Bacillati</taxon>
        <taxon>Bacillota</taxon>
        <taxon>Clostridia</taxon>
        <taxon>Eubacteriales</taxon>
        <taxon>Oscillospiraceae</taxon>
        <taxon>Youxingia</taxon>
    </lineage>
</organism>
<dbReference type="InterPro" id="IPR029056">
    <property type="entry name" value="Ribokinase-like"/>
</dbReference>
<dbReference type="GO" id="GO:0016301">
    <property type="term" value="F:kinase activity"/>
    <property type="evidence" value="ECO:0007669"/>
    <property type="project" value="UniProtKB-KW"/>
</dbReference>
<accession>A0A926EPN4</accession>
<comment type="caution">
    <text evidence="5">The sequence shown here is derived from an EMBL/GenBank/DDBJ whole genome shotgun (WGS) entry which is preliminary data.</text>
</comment>
<dbReference type="Pfam" id="PF00294">
    <property type="entry name" value="PfkB"/>
    <property type="match status" value="1"/>
</dbReference>
<feature type="domain" description="Carbohydrate kinase PfkB" evidence="4">
    <location>
        <begin position="41"/>
        <end position="300"/>
    </location>
</feature>
<evidence type="ECO:0000259" key="4">
    <source>
        <dbReference type="Pfam" id="PF00294"/>
    </source>
</evidence>
<keyword evidence="6" id="KW-1185">Reference proteome</keyword>
<evidence type="ECO:0000256" key="1">
    <source>
        <dbReference type="ARBA" id="ARBA00010688"/>
    </source>
</evidence>
<gene>
    <name evidence="5" type="ORF">H8705_12910</name>
</gene>
<dbReference type="SUPFAM" id="SSF53613">
    <property type="entry name" value="Ribokinase-like"/>
    <property type="match status" value="1"/>
</dbReference>
<proteinExistence type="inferred from homology"/>
<comment type="similarity">
    <text evidence="1">Belongs to the carbohydrate kinase PfkB family.</text>
</comment>
<sequence>MSKVDVVVVNAHGLGEYCNVKKIPVVGETAKCWNRHFEEDAGKGTNMAVAIARLGGKVAFCGKAGVDEGGKLGEKWMGEAGVDISHYWLDPNVSTDLGICILAEDGNNLNLDFDDDAHNIQIPEIDEHLPAFEGARYLIAGFGVAIDSALYACKKGKEMGMTTVLNASPMQDDTILPEMPYLDILVINETEVKILLGLPKDTEIDDYMAAAQKLRDKYKCKNVMVTLGEDGSVAVTEEGNWKVAPTKVKMVDQIGAGDGFLATVVYNLALGKTMREAMEWASVYCAYLVTQPGSLACYPKKEQIEKIFTDLGRADLL</sequence>
<name>A0A926EPN4_9FIRM</name>
<dbReference type="PROSITE" id="PS00583">
    <property type="entry name" value="PFKB_KINASES_1"/>
    <property type="match status" value="1"/>
</dbReference>
<dbReference type="PANTHER" id="PTHR10584:SF166">
    <property type="entry name" value="RIBOKINASE"/>
    <property type="match status" value="1"/>
</dbReference>
<protein>
    <submittedName>
        <fullName evidence="5">Bifunctional hydroxymethylpyrimidine kinase/phosphomethylpyrimidine kinase</fullName>
    </submittedName>
</protein>
<dbReference type="Proteomes" id="UP000623678">
    <property type="component" value="Unassembled WGS sequence"/>
</dbReference>
<evidence type="ECO:0000256" key="3">
    <source>
        <dbReference type="ARBA" id="ARBA00022777"/>
    </source>
</evidence>
<dbReference type="EMBL" id="JACRTD010000013">
    <property type="protein sequence ID" value="MBC8586481.1"/>
    <property type="molecule type" value="Genomic_DNA"/>
</dbReference>
<dbReference type="InterPro" id="IPR002173">
    <property type="entry name" value="Carboh/pur_kinase_PfkB_CS"/>
</dbReference>
<dbReference type="PANTHER" id="PTHR10584">
    <property type="entry name" value="SUGAR KINASE"/>
    <property type="match status" value="1"/>
</dbReference>
<dbReference type="PRINTS" id="PR00990">
    <property type="entry name" value="RIBOKINASE"/>
</dbReference>
<dbReference type="InterPro" id="IPR002139">
    <property type="entry name" value="Ribo/fructo_kinase"/>
</dbReference>
<keyword evidence="3 5" id="KW-0418">Kinase</keyword>
<dbReference type="GO" id="GO:0006796">
    <property type="term" value="P:phosphate-containing compound metabolic process"/>
    <property type="evidence" value="ECO:0007669"/>
    <property type="project" value="UniProtKB-ARBA"/>
</dbReference>
<dbReference type="Gene3D" id="3.40.1190.20">
    <property type="match status" value="1"/>
</dbReference>
<evidence type="ECO:0000313" key="6">
    <source>
        <dbReference type="Proteomes" id="UP000623678"/>
    </source>
</evidence>
<dbReference type="AlphaFoldDB" id="A0A926EPN4"/>
<keyword evidence="2" id="KW-0808">Transferase</keyword>
<evidence type="ECO:0000256" key="2">
    <source>
        <dbReference type="ARBA" id="ARBA00022679"/>
    </source>
</evidence>